<dbReference type="InterPro" id="IPR007886">
    <property type="entry name" value="AlaDH/PNT_N"/>
</dbReference>
<sequence>MRIGIPKEIKTLEGRVGLIPAACADLVQAGHAVAVEAGAGLQSGYTDDEFRAAGVEVLPDAEAVYSHGELIIKVKEPVAGDLEHLRADHLLFCYLHLAAEVQLARQLQAIGLTAIGFETVTRAGGLPLLAPMSDIAGRLAVQIGATLLHTPQGGKGMLLGGLPAAERGRVTVIGGGFAGGNAAAFAAAMGAEVTVFDKKRERLEAMRELGPNVTALYPYQDAVAEAVAASDLLIGAVLIPGARAPHVVPASMVERMAPGGAVVDISVDQGGCIETIHPTDYSAPTYDWNGIVHFGVTNMPGAVPRSASQALSAAVLPYALLLAGEQNWTTDAGLAAGINIHAGDVVHPAVKAALGGKH</sequence>
<dbReference type="SMART" id="SM01002">
    <property type="entry name" value="AlaDh_PNT_C"/>
    <property type="match status" value="1"/>
</dbReference>
<dbReference type="NCBIfam" id="TIGR00518">
    <property type="entry name" value="alaDH"/>
    <property type="match status" value="1"/>
</dbReference>
<dbReference type="KEGG" id="ttc:FOKN1_1981"/>
<feature type="domain" description="Alanine dehydrogenase/pyridine nucleotide transhydrogenase NAD(H)-binding" evidence="4">
    <location>
        <begin position="148"/>
        <end position="295"/>
    </location>
</feature>
<dbReference type="OrthoDB" id="9804592at2"/>
<feature type="domain" description="Alanine dehydrogenase/pyridine nucleotide transhydrogenase N-terminal" evidence="5">
    <location>
        <begin position="4"/>
        <end position="136"/>
    </location>
</feature>
<dbReference type="GO" id="GO:0000286">
    <property type="term" value="F:alanine dehydrogenase activity"/>
    <property type="evidence" value="ECO:0007669"/>
    <property type="project" value="UniProtKB-EC"/>
</dbReference>
<dbReference type="SUPFAM" id="SSF52283">
    <property type="entry name" value="Formate/glycerate dehydrogenase catalytic domain-like"/>
    <property type="match status" value="1"/>
</dbReference>
<keyword evidence="3" id="KW-0560">Oxidoreductase</keyword>
<evidence type="ECO:0000259" key="5">
    <source>
        <dbReference type="SMART" id="SM01003"/>
    </source>
</evidence>
<dbReference type="RefSeq" id="WP_096366460.1">
    <property type="nucleotide sequence ID" value="NZ_AP018052.1"/>
</dbReference>
<accession>A0A1Z4VRU4</accession>
<protein>
    <recommendedName>
        <fullName evidence="2">alanine dehydrogenase</fullName>
        <ecNumber evidence="2">1.4.1.1</ecNumber>
    </recommendedName>
</protein>
<dbReference type="PANTHER" id="PTHR42795:SF1">
    <property type="entry name" value="ALANINE DEHYDROGENASE"/>
    <property type="match status" value="1"/>
</dbReference>
<dbReference type="SUPFAM" id="SSF51735">
    <property type="entry name" value="NAD(P)-binding Rossmann-fold domains"/>
    <property type="match status" value="1"/>
</dbReference>
<organism evidence="6 7">
    <name type="scientific">Thiohalobacter thiocyanaticus</name>
    <dbReference type="NCBI Taxonomy" id="585455"/>
    <lineage>
        <taxon>Bacteria</taxon>
        <taxon>Pseudomonadati</taxon>
        <taxon>Pseudomonadota</taxon>
        <taxon>Gammaproteobacteria</taxon>
        <taxon>Thiohalobacterales</taxon>
        <taxon>Thiohalobacteraceae</taxon>
        <taxon>Thiohalobacter</taxon>
    </lineage>
</organism>
<evidence type="ECO:0000313" key="7">
    <source>
        <dbReference type="Proteomes" id="UP000218765"/>
    </source>
</evidence>
<dbReference type="GO" id="GO:0042853">
    <property type="term" value="P:L-alanine catabolic process"/>
    <property type="evidence" value="ECO:0007669"/>
    <property type="project" value="InterPro"/>
</dbReference>
<dbReference type="EMBL" id="AP018052">
    <property type="protein sequence ID" value="BAZ94361.1"/>
    <property type="molecule type" value="Genomic_DNA"/>
</dbReference>
<evidence type="ECO:0000256" key="1">
    <source>
        <dbReference type="ARBA" id="ARBA00005689"/>
    </source>
</evidence>
<dbReference type="InterPro" id="IPR007698">
    <property type="entry name" value="AlaDH/PNT_NAD(H)-bd"/>
</dbReference>
<dbReference type="PANTHER" id="PTHR42795">
    <property type="entry name" value="ALANINE DEHYDROGENASE"/>
    <property type="match status" value="1"/>
</dbReference>
<evidence type="ECO:0000259" key="4">
    <source>
        <dbReference type="SMART" id="SM01002"/>
    </source>
</evidence>
<dbReference type="EC" id="1.4.1.1" evidence="2"/>
<reference evidence="6 7" key="1">
    <citation type="submission" date="2017-05" db="EMBL/GenBank/DDBJ databases">
        <title>Thiocyanate degradation by Thiohalobacter thiocyanaticus FOKN1.</title>
        <authorList>
            <person name="Oshiki M."/>
            <person name="Fukushima T."/>
            <person name="Kawano S."/>
            <person name="Nakagawa J."/>
        </authorList>
    </citation>
    <scope>NUCLEOTIDE SEQUENCE [LARGE SCALE GENOMIC DNA]</scope>
    <source>
        <strain evidence="6 7">FOKN1</strain>
    </source>
</reference>
<name>A0A1Z4VRU4_9GAMM</name>
<gene>
    <name evidence="6" type="ORF">FOKN1_1981</name>
</gene>
<comment type="similarity">
    <text evidence="1">Belongs to the AlaDH/PNT family.</text>
</comment>
<dbReference type="SMART" id="SM01003">
    <property type="entry name" value="AlaDh_PNT_N"/>
    <property type="match status" value="1"/>
</dbReference>
<dbReference type="Pfam" id="PF01262">
    <property type="entry name" value="AlaDh_PNT_C"/>
    <property type="match status" value="1"/>
</dbReference>
<dbReference type="CDD" id="cd05305">
    <property type="entry name" value="L-AlaDH"/>
    <property type="match status" value="1"/>
</dbReference>
<dbReference type="InterPro" id="IPR008141">
    <property type="entry name" value="Ala_DH"/>
</dbReference>
<keyword evidence="7" id="KW-1185">Reference proteome</keyword>
<dbReference type="InterPro" id="IPR036291">
    <property type="entry name" value="NAD(P)-bd_dom_sf"/>
</dbReference>
<dbReference type="GO" id="GO:0005886">
    <property type="term" value="C:plasma membrane"/>
    <property type="evidence" value="ECO:0007669"/>
    <property type="project" value="TreeGrafter"/>
</dbReference>
<evidence type="ECO:0000256" key="3">
    <source>
        <dbReference type="ARBA" id="ARBA00023002"/>
    </source>
</evidence>
<dbReference type="AlphaFoldDB" id="A0A1Z4VRU4"/>
<proteinExistence type="inferred from homology"/>
<dbReference type="Proteomes" id="UP000218765">
    <property type="component" value="Chromosome"/>
</dbReference>
<evidence type="ECO:0000256" key="2">
    <source>
        <dbReference type="ARBA" id="ARBA00012897"/>
    </source>
</evidence>
<dbReference type="Pfam" id="PF05222">
    <property type="entry name" value="AlaDh_PNT_N"/>
    <property type="match status" value="1"/>
</dbReference>
<evidence type="ECO:0000313" key="6">
    <source>
        <dbReference type="EMBL" id="BAZ94361.1"/>
    </source>
</evidence>
<dbReference type="Gene3D" id="3.40.50.720">
    <property type="entry name" value="NAD(P)-binding Rossmann-like Domain"/>
    <property type="match status" value="2"/>
</dbReference>